<dbReference type="InterPro" id="IPR053147">
    <property type="entry name" value="Hsp_HslJ-like"/>
</dbReference>
<dbReference type="PANTHER" id="PTHR35535">
    <property type="entry name" value="HEAT SHOCK PROTEIN HSLJ"/>
    <property type="match status" value="1"/>
</dbReference>
<gene>
    <name evidence="3" type="ORF">QTN47_16500</name>
</gene>
<reference evidence="3 4" key="1">
    <citation type="submission" date="2023-07" db="EMBL/GenBank/DDBJ databases">
        <authorList>
            <person name="Lian W.-H."/>
        </authorList>
    </citation>
    <scope>NUCLEOTIDE SEQUENCE [LARGE SCALE GENOMIC DNA]</scope>
    <source>
        <strain evidence="3 4">SYSU DXS3180</strain>
    </source>
</reference>
<feature type="domain" description="DUF306" evidence="2">
    <location>
        <begin position="31"/>
        <end position="126"/>
    </location>
</feature>
<sequence length="144" mass="15966">MKNIFVYVFLLVAFSSIGGTTLKQQTKTPSLEGEWFLQPAMASDTATGTTPTLKFSLKESSFSGNTGCNSLKGRFSVQGDSLIFNNQLVTTKMACQGYNEKAFLDNLMSTTNYRFEDGFLFLLNDKTILSKWGRSKQGLVKEKA</sequence>
<organism evidence="3 4">
    <name type="scientific">Danxiaibacter flavus</name>
    <dbReference type="NCBI Taxonomy" id="3049108"/>
    <lineage>
        <taxon>Bacteria</taxon>
        <taxon>Pseudomonadati</taxon>
        <taxon>Bacteroidota</taxon>
        <taxon>Chitinophagia</taxon>
        <taxon>Chitinophagales</taxon>
        <taxon>Chitinophagaceae</taxon>
        <taxon>Danxiaibacter</taxon>
    </lineage>
</organism>
<dbReference type="PANTHER" id="PTHR35535:SF2">
    <property type="entry name" value="DUF306 DOMAIN-CONTAINING PROTEIN"/>
    <property type="match status" value="1"/>
</dbReference>
<dbReference type="Gene3D" id="2.40.128.270">
    <property type="match status" value="1"/>
</dbReference>
<dbReference type="InterPro" id="IPR038670">
    <property type="entry name" value="HslJ-like_sf"/>
</dbReference>
<keyword evidence="4" id="KW-1185">Reference proteome</keyword>
<evidence type="ECO:0000313" key="4">
    <source>
        <dbReference type="Proteomes" id="UP001560573"/>
    </source>
</evidence>
<name>A0ABV3ZGU5_9BACT</name>
<dbReference type="InterPro" id="IPR005184">
    <property type="entry name" value="DUF306_Meta_HslJ"/>
</dbReference>
<dbReference type="Proteomes" id="UP001560573">
    <property type="component" value="Unassembled WGS sequence"/>
</dbReference>
<dbReference type="RefSeq" id="WP_369330519.1">
    <property type="nucleotide sequence ID" value="NZ_JAULBC010000005.1"/>
</dbReference>
<proteinExistence type="predicted"/>
<accession>A0ABV3ZGU5</accession>
<feature type="signal peptide" evidence="1">
    <location>
        <begin position="1"/>
        <end position="18"/>
    </location>
</feature>
<feature type="chain" id="PRO_5046436605" evidence="1">
    <location>
        <begin position="19"/>
        <end position="144"/>
    </location>
</feature>
<keyword evidence="1" id="KW-0732">Signal</keyword>
<evidence type="ECO:0000313" key="3">
    <source>
        <dbReference type="EMBL" id="MEX6689111.1"/>
    </source>
</evidence>
<dbReference type="EMBL" id="JAULBC010000005">
    <property type="protein sequence ID" value="MEX6689111.1"/>
    <property type="molecule type" value="Genomic_DNA"/>
</dbReference>
<comment type="caution">
    <text evidence="3">The sequence shown here is derived from an EMBL/GenBank/DDBJ whole genome shotgun (WGS) entry which is preliminary data.</text>
</comment>
<protein>
    <submittedName>
        <fullName evidence="3">META domain-containing protein</fullName>
    </submittedName>
</protein>
<dbReference type="Pfam" id="PF03724">
    <property type="entry name" value="META"/>
    <property type="match status" value="1"/>
</dbReference>
<evidence type="ECO:0000256" key="1">
    <source>
        <dbReference type="SAM" id="SignalP"/>
    </source>
</evidence>
<evidence type="ECO:0000259" key="2">
    <source>
        <dbReference type="Pfam" id="PF03724"/>
    </source>
</evidence>